<gene>
    <name evidence="6" type="primary">cas_4</name>
    <name evidence="6" type="ordered locus">SULAZ_1601</name>
</gene>
<evidence type="ECO:0000256" key="2">
    <source>
        <dbReference type="ARBA" id="ARBA00022759"/>
    </source>
</evidence>
<feature type="domain" description="CRISPR-associated protein Cas6 C-terminal" evidence="5">
    <location>
        <begin position="172"/>
        <end position="286"/>
    </location>
</feature>
<dbReference type="Proteomes" id="UP000001369">
    <property type="component" value="Chromosome"/>
</dbReference>
<dbReference type="GO" id="GO:0016788">
    <property type="term" value="F:hydrolase activity, acting on ester bonds"/>
    <property type="evidence" value="ECO:0007669"/>
    <property type="project" value="InterPro"/>
</dbReference>
<evidence type="ECO:0000259" key="5">
    <source>
        <dbReference type="Pfam" id="PF10040"/>
    </source>
</evidence>
<evidence type="ECO:0000256" key="1">
    <source>
        <dbReference type="ARBA" id="ARBA00022722"/>
    </source>
</evidence>
<evidence type="ECO:0000256" key="3">
    <source>
        <dbReference type="ARBA" id="ARBA00022801"/>
    </source>
</evidence>
<protein>
    <submittedName>
        <fullName evidence="6">Crispr-associated protein Cas6</fullName>
    </submittedName>
</protein>
<dbReference type="OrthoDB" id="9787241at2"/>
<reference evidence="6 7" key="1">
    <citation type="journal article" date="2009" name="J. Bacteriol.">
        <title>Complete and draft genome sequences of six members of the Aquificales.</title>
        <authorList>
            <person name="Reysenbach A.L."/>
            <person name="Hamamura N."/>
            <person name="Podar M."/>
            <person name="Griffiths E."/>
            <person name="Ferreira S."/>
            <person name="Hochstein R."/>
            <person name="Heidelberg J."/>
            <person name="Johnson J."/>
            <person name="Mead D."/>
            <person name="Pohorille A."/>
            <person name="Sarmiento M."/>
            <person name="Schweighofer K."/>
            <person name="Seshadri R."/>
            <person name="Voytek M.A."/>
        </authorList>
    </citation>
    <scope>NUCLEOTIDE SEQUENCE [LARGE SCALE GENOMIC DNA]</scope>
    <source>
        <strain evidence="7">Az-Fu1 / DSM 15241 / OCM 825</strain>
    </source>
</reference>
<keyword evidence="7" id="KW-1185">Reference proteome</keyword>
<dbReference type="GO" id="GO:0004519">
    <property type="term" value="F:endonuclease activity"/>
    <property type="evidence" value="ECO:0007669"/>
    <property type="project" value="UniProtKB-KW"/>
</dbReference>
<dbReference type="InterPro" id="IPR019267">
    <property type="entry name" value="CRISPR-assoc_Cas6_C"/>
</dbReference>
<dbReference type="NCBIfam" id="TIGR01877">
    <property type="entry name" value="cas_cas6"/>
    <property type="match status" value="1"/>
</dbReference>
<dbReference type="AlphaFoldDB" id="C1DWS8"/>
<proteinExistence type="predicted"/>
<dbReference type="EMBL" id="CP001229">
    <property type="protein sequence ID" value="ACN98343.1"/>
    <property type="molecule type" value="Genomic_DNA"/>
</dbReference>
<evidence type="ECO:0000313" key="7">
    <source>
        <dbReference type="Proteomes" id="UP000001369"/>
    </source>
</evidence>
<dbReference type="InterPro" id="IPR010156">
    <property type="entry name" value="CRISPR-assoc_prot_Cas6"/>
</dbReference>
<dbReference type="HOGENOM" id="CLU_050021_0_0_0"/>
<dbReference type="RefSeq" id="WP_012673668.1">
    <property type="nucleotide sequence ID" value="NC_012438.1"/>
</dbReference>
<keyword evidence="2" id="KW-0255">Endonuclease</keyword>
<dbReference type="Pfam" id="PF10040">
    <property type="entry name" value="CRISPR_Cas6"/>
    <property type="match status" value="1"/>
</dbReference>
<evidence type="ECO:0000313" key="6">
    <source>
        <dbReference type="EMBL" id="ACN98343.1"/>
    </source>
</evidence>
<accession>C1DWS8</accession>
<dbReference type="eggNOG" id="COG5551">
    <property type="taxonomic scope" value="Bacteria"/>
</dbReference>
<evidence type="ECO:0000256" key="4">
    <source>
        <dbReference type="ARBA" id="ARBA00023118"/>
    </source>
</evidence>
<dbReference type="KEGG" id="saf:SULAZ_1601"/>
<dbReference type="STRING" id="204536.SULAZ_1601"/>
<name>C1DWS8_SULAA</name>
<keyword evidence="4" id="KW-0051">Antiviral defense</keyword>
<dbReference type="GO" id="GO:0051607">
    <property type="term" value="P:defense response to virus"/>
    <property type="evidence" value="ECO:0007669"/>
    <property type="project" value="UniProtKB-KW"/>
</dbReference>
<sequence length="294" mass="34092">MFDFEFSRLRLEFKALNSFQTPYFLGSAFRGIMGKNLKKIVCIKPFEESCKNCQLKNTCPYTVIFETEEILNYPAKYAIKPPFQVIHLQENQTINLDITLLGSSANYWEFIISSFSNTLNLGKERYLKLDKIYFYNPIEEKYYPLKRNIPKFQAKDLLNLKTDKQQLTLQLNPTSIKHQNQIVNPQDFNRDILIKAILTRISAVAQSYGEKTEKIYIDKEKINITQQNLKQTILKRYSNRKQRHMNIPAIEGELTLTGDLNQIYGLLKIIENINLGKSVSLGLGSVKLLSENST</sequence>
<keyword evidence="3" id="KW-0378">Hydrolase</keyword>
<organism evidence="6 7">
    <name type="scientific">Sulfurihydrogenibium azorense (strain DSM 15241 / OCM 825 / Az-Fu1)</name>
    <dbReference type="NCBI Taxonomy" id="204536"/>
    <lineage>
        <taxon>Bacteria</taxon>
        <taxon>Pseudomonadati</taxon>
        <taxon>Aquificota</taxon>
        <taxon>Aquificia</taxon>
        <taxon>Aquificales</taxon>
        <taxon>Hydrogenothermaceae</taxon>
        <taxon>Sulfurihydrogenibium</taxon>
    </lineage>
</organism>
<keyword evidence="1" id="KW-0540">Nuclease</keyword>